<dbReference type="PROSITE" id="PS50887">
    <property type="entry name" value="GGDEF"/>
    <property type="match status" value="1"/>
</dbReference>
<dbReference type="SUPFAM" id="SSF55781">
    <property type="entry name" value="GAF domain-like"/>
    <property type="match status" value="1"/>
</dbReference>
<dbReference type="SMART" id="SM00267">
    <property type="entry name" value="GGDEF"/>
    <property type="match status" value="1"/>
</dbReference>
<organism evidence="2 3">
    <name type="scientific">Micromonospora polyrhachis</name>
    <dbReference type="NCBI Taxonomy" id="1282883"/>
    <lineage>
        <taxon>Bacteria</taxon>
        <taxon>Bacillati</taxon>
        <taxon>Actinomycetota</taxon>
        <taxon>Actinomycetes</taxon>
        <taxon>Micromonosporales</taxon>
        <taxon>Micromonosporaceae</taxon>
        <taxon>Micromonospora</taxon>
    </lineage>
</organism>
<evidence type="ECO:0000259" key="1">
    <source>
        <dbReference type="PROSITE" id="PS50887"/>
    </source>
</evidence>
<dbReference type="PANTHER" id="PTHR45138:SF24">
    <property type="entry name" value="DIGUANYLATE CYCLASE DGCC-RELATED"/>
    <property type="match status" value="1"/>
</dbReference>
<protein>
    <submittedName>
        <fullName evidence="2">Diguanylate cyclase (GGDEF)-like protein</fullName>
    </submittedName>
</protein>
<dbReference type="NCBIfam" id="TIGR00254">
    <property type="entry name" value="GGDEF"/>
    <property type="match status" value="1"/>
</dbReference>
<dbReference type="Proteomes" id="UP000578819">
    <property type="component" value="Unassembled WGS sequence"/>
</dbReference>
<dbReference type="InterPro" id="IPR050469">
    <property type="entry name" value="Diguanylate_Cyclase"/>
</dbReference>
<dbReference type="GO" id="GO:0052621">
    <property type="term" value="F:diguanylate cyclase activity"/>
    <property type="evidence" value="ECO:0007669"/>
    <property type="project" value="TreeGrafter"/>
</dbReference>
<reference evidence="2 3" key="1">
    <citation type="submission" date="2020-08" db="EMBL/GenBank/DDBJ databases">
        <title>Sequencing the genomes of 1000 actinobacteria strains.</title>
        <authorList>
            <person name="Klenk H.-P."/>
        </authorList>
    </citation>
    <scope>NUCLEOTIDE SEQUENCE [LARGE SCALE GENOMIC DNA]</scope>
    <source>
        <strain evidence="2 3">DSM 45886</strain>
    </source>
</reference>
<dbReference type="InterPro" id="IPR029016">
    <property type="entry name" value="GAF-like_dom_sf"/>
</dbReference>
<dbReference type="SUPFAM" id="SSF55073">
    <property type="entry name" value="Nucleotide cyclase"/>
    <property type="match status" value="1"/>
</dbReference>
<name>A0A7W7SR48_9ACTN</name>
<dbReference type="Gene3D" id="3.30.450.40">
    <property type="match status" value="1"/>
</dbReference>
<dbReference type="AlphaFoldDB" id="A0A7W7SR48"/>
<evidence type="ECO:0000313" key="2">
    <source>
        <dbReference type="EMBL" id="MBB4959428.1"/>
    </source>
</evidence>
<dbReference type="PANTHER" id="PTHR45138">
    <property type="entry name" value="REGULATORY COMPONENTS OF SENSORY TRANSDUCTION SYSTEM"/>
    <property type="match status" value="1"/>
</dbReference>
<dbReference type="Pfam" id="PF00990">
    <property type="entry name" value="GGDEF"/>
    <property type="match status" value="1"/>
</dbReference>
<dbReference type="Pfam" id="PF01590">
    <property type="entry name" value="GAF"/>
    <property type="match status" value="1"/>
</dbReference>
<evidence type="ECO:0000313" key="3">
    <source>
        <dbReference type="Proteomes" id="UP000578819"/>
    </source>
</evidence>
<dbReference type="InterPro" id="IPR003018">
    <property type="entry name" value="GAF"/>
</dbReference>
<dbReference type="InterPro" id="IPR029787">
    <property type="entry name" value="Nucleotide_cyclase"/>
</dbReference>
<dbReference type="InterPro" id="IPR043128">
    <property type="entry name" value="Rev_trsase/Diguanyl_cyclase"/>
</dbReference>
<gene>
    <name evidence="2" type="ORF">FHR38_003161</name>
</gene>
<dbReference type="GO" id="GO:1902201">
    <property type="term" value="P:negative regulation of bacterial-type flagellum-dependent cell motility"/>
    <property type="evidence" value="ECO:0007669"/>
    <property type="project" value="TreeGrafter"/>
</dbReference>
<dbReference type="GO" id="GO:0043709">
    <property type="term" value="P:cell adhesion involved in single-species biofilm formation"/>
    <property type="evidence" value="ECO:0007669"/>
    <property type="project" value="TreeGrafter"/>
</dbReference>
<comment type="caution">
    <text evidence="2">The sequence shown here is derived from an EMBL/GenBank/DDBJ whole genome shotgun (WGS) entry which is preliminary data.</text>
</comment>
<keyword evidence="3" id="KW-1185">Reference proteome</keyword>
<proteinExistence type="predicted"/>
<dbReference type="CDD" id="cd01949">
    <property type="entry name" value="GGDEF"/>
    <property type="match status" value="1"/>
</dbReference>
<sequence>MARLSRATSALAACQATVAAIGQRTPARVSVLLLVRDRLRCVAATGAWQVPSGVAPGTGAVGRVYVSGKTETIFPGPDDADHLLLPTGATAQLSTPIRDSAGCPIGVLELVWSSPVDLDQWPDSIERIATTLGVRIERLGGVPTESRSERTLRHSTVLTAAVTERELAIAATDAARDITGFSAAILVLTRAQGLWVGPATIPLGGLEARVRAGLADAGQPALERIHSRAHQYGAACTIGAAPPLIAAEVEYAPLITAGVGTLIIVPFGQPETGGVLLVADERQVSPEPSTLGLVELLAAQVWTCLDRLSSLAKLHELATSDPLTGLRHHGPFGERIAAATPGRTALLAIDVDDFKIINDTYGHQVGDQVLVDLARALEAALRQGDELYRIGGDEFVAVIEVARPEEAVGIAERLAEAARRIDRTISVGVALRHDGEPPELTLRRADEALYGVKREGRDGVRLAPA</sequence>
<dbReference type="GO" id="GO:0005886">
    <property type="term" value="C:plasma membrane"/>
    <property type="evidence" value="ECO:0007669"/>
    <property type="project" value="TreeGrafter"/>
</dbReference>
<accession>A0A7W7SR48</accession>
<feature type="domain" description="GGDEF" evidence="1">
    <location>
        <begin position="342"/>
        <end position="465"/>
    </location>
</feature>
<dbReference type="Gene3D" id="3.30.70.270">
    <property type="match status" value="1"/>
</dbReference>
<dbReference type="EMBL" id="JACHJW010000001">
    <property type="protein sequence ID" value="MBB4959428.1"/>
    <property type="molecule type" value="Genomic_DNA"/>
</dbReference>
<dbReference type="InterPro" id="IPR000160">
    <property type="entry name" value="GGDEF_dom"/>
</dbReference>